<feature type="region of interest" description="Disordered" evidence="1">
    <location>
        <begin position="298"/>
        <end position="333"/>
    </location>
</feature>
<dbReference type="PANTHER" id="PTHR21666:SF270">
    <property type="entry name" value="MUREIN HYDROLASE ACTIVATOR ENVC"/>
    <property type="match status" value="1"/>
</dbReference>
<dbReference type="Proteomes" id="UP000252355">
    <property type="component" value="Unassembled WGS sequence"/>
</dbReference>
<protein>
    <recommendedName>
        <fullName evidence="2">M23ase beta-sheet core domain-containing protein</fullName>
    </recommendedName>
</protein>
<organism evidence="3 4">
    <name type="scientific">Candidatus Ozemobacter sibiricus</name>
    <dbReference type="NCBI Taxonomy" id="2268124"/>
    <lineage>
        <taxon>Bacteria</taxon>
        <taxon>Candidatus Ozemobacteria</taxon>
        <taxon>Candidatus Ozemobacterales</taxon>
        <taxon>Candidatus Ozemobacteraceae</taxon>
        <taxon>Candidatus Ozemobacter</taxon>
    </lineage>
</organism>
<dbReference type="InterPro" id="IPR011055">
    <property type="entry name" value="Dup_hybrid_motif"/>
</dbReference>
<dbReference type="CDD" id="cd12797">
    <property type="entry name" value="M23_peptidase"/>
    <property type="match status" value="1"/>
</dbReference>
<comment type="caution">
    <text evidence="3">The sequence shown here is derived from an EMBL/GenBank/DDBJ whole genome shotgun (WGS) entry which is preliminary data.</text>
</comment>
<gene>
    <name evidence="3" type="ORF">OZSIB_0189</name>
</gene>
<dbReference type="InterPro" id="IPR016047">
    <property type="entry name" value="M23ase_b-sheet_dom"/>
</dbReference>
<feature type="domain" description="M23ase beta-sheet core" evidence="2">
    <location>
        <begin position="341"/>
        <end position="433"/>
    </location>
</feature>
<evidence type="ECO:0000256" key="1">
    <source>
        <dbReference type="SAM" id="MobiDB-lite"/>
    </source>
</evidence>
<dbReference type="Pfam" id="PF01551">
    <property type="entry name" value="Peptidase_M23"/>
    <property type="match status" value="1"/>
</dbReference>
<evidence type="ECO:0000313" key="4">
    <source>
        <dbReference type="Proteomes" id="UP000252355"/>
    </source>
</evidence>
<dbReference type="SUPFAM" id="SSF51261">
    <property type="entry name" value="Duplicated hybrid motif"/>
    <property type="match status" value="1"/>
</dbReference>
<dbReference type="GO" id="GO:0004222">
    <property type="term" value="F:metalloendopeptidase activity"/>
    <property type="evidence" value="ECO:0007669"/>
    <property type="project" value="TreeGrafter"/>
</dbReference>
<dbReference type="Gene3D" id="2.70.70.10">
    <property type="entry name" value="Glucose Permease (Domain IIA)"/>
    <property type="match status" value="1"/>
</dbReference>
<dbReference type="PANTHER" id="PTHR21666">
    <property type="entry name" value="PEPTIDASE-RELATED"/>
    <property type="match status" value="1"/>
</dbReference>
<evidence type="ECO:0000259" key="2">
    <source>
        <dbReference type="Pfam" id="PF01551"/>
    </source>
</evidence>
<evidence type="ECO:0000313" key="3">
    <source>
        <dbReference type="EMBL" id="RCK79318.1"/>
    </source>
</evidence>
<sequence>MTSPKTCHEFALGLLILGIVLLMATPSLPASPLDDGPVQLARARVEAPPQVSTADDPATVTAPPPPVADPTETAFLEADDDEANRDEAEALTEATEGSHATERFVVSELRDDVNDWLAQLERLRGMVARRELVGATDLYLALRGRIAAYPALSTRLRPPLDELKGGLELALANEIDYGCQQILQRRANRSHPAQIIASMWWTKSWIDALARLTSDQPSPWVGYGRRTIGAVLTNEIRYGMNRLRAKAREGAPAASRQVSAAWTRQWLKASRRLGLGPTAAALDKMEKELAAIVAAAPVPPAAPPTGSTSRPPASTASSNRGRGLWQNPCPAGRPSPYAGDDGCDFHAPRGTPVYCARDGVIVYNDPRGHSRQETPNDDTGAIRIVHADGKHSWYAHLSARNTALKPGMPVKAGTMIGRVGRANGVDHLHFSIFFTAGGDAGGFMDPFAIAAMFR</sequence>
<accession>A0A367ZMG5</accession>
<feature type="compositionally biased region" description="Low complexity" evidence="1">
    <location>
        <begin position="304"/>
        <end position="318"/>
    </location>
</feature>
<feature type="region of interest" description="Disordered" evidence="1">
    <location>
        <begin position="45"/>
        <end position="71"/>
    </location>
</feature>
<reference evidence="3 4" key="1">
    <citation type="submission" date="2018-05" db="EMBL/GenBank/DDBJ databases">
        <title>A metagenomic window into the 2 km-deep terrestrial subsurface aquifer revealed taxonomically and functionally diverse microbial community comprising novel uncultured bacterial lineages.</title>
        <authorList>
            <person name="Kadnikov V.V."/>
            <person name="Mardanov A.V."/>
            <person name="Beletsky A.V."/>
            <person name="Banks D."/>
            <person name="Pimenov N.V."/>
            <person name="Frank Y.A."/>
            <person name="Karnachuk O.V."/>
            <person name="Ravin N.V."/>
        </authorList>
    </citation>
    <scope>NUCLEOTIDE SEQUENCE [LARGE SCALE GENOMIC DNA]</scope>
    <source>
        <strain evidence="3">BY5</strain>
    </source>
</reference>
<proteinExistence type="predicted"/>
<dbReference type="AlphaFoldDB" id="A0A367ZMG5"/>
<dbReference type="InterPro" id="IPR050570">
    <property type="entry name" value="Cell_wall_metabolism_enzyme"/>
</dbReference>
<dbReference type="EMBL" id="QOQW01000014">
    <property type="protein sequence ID" value="RCK79318.1"/>
    <property type="molecule type" value="Genomic_DNA"/>
</dbReference>
<name>A0A367ZMG5_9BACT</name>